<accession>A0A0V1KPH3</accession>
<name>A0A0V1KPH3_9BILA</name>
<dbReference type="AlphaFoldDB" id="A0A0V1KPH3"/>
<evidence type="ECO:0000256" key="1">
    <source>
        <dbReference type="SAM" id="MobiDB-lite"/>
    </source>
</evidence>
<comment type="caution">
    <text evidence="3">The sequence shown here is derived from an EMBL/GenBank/DDBJ whole genome shotgun (WGS) entry which is preliminary data.</text>
</comment>
<feature type="non-terminal residue" evidence="3">
    <location>
        <position position="1"/>
    </location>
</feature>
<feature type="region of interest" description="Disordered" evidence="1">
    <location>
        <begin position="61"/>
        <end position="86"/>
    </location>
</feature>
<evidence type="ECO:0000313" key="3">
    <source>
        <dbReference type="EMBL" id="KRZ49273.1"/>
    </source>
</evidence>
<reference evidence="3 4" key="1">
    <citation type="submission" date="2015-05" db="EMBL/GenBank/DDBJ databases">
        <title>Evolution of Trichinella species and genotypes.</title>
        <authorList>
            <person name="Korhonen P.K."/>
            <person name="Edoardo P."/>
            <person name="Giuseppe L.R."/>
            <person name="Gasser R.B."/>
        </authorList>
    </citation>
    <scope>NUCLEOTIDE SEQUENCE [LARGE SCALE GENOMIC DNA]</scope>
    <source>
        <strain evidence="3">ISS10</strain>
    </source>
</reference>
<dbReference type="STRING" id="6335.A0A0V1KPH3"/>
<feature type="compositionally biased region" description="Basic and acidic residues" evidence="1">
    <location>
        <begin position="61"/>
        <end position="73"/>
    </location>
</feature>
<dbReference type="InterPro" id="IPR054465">
    <property type="entry name" value="Integrase_p58-like_C"/>
</dbReference>
<feature type="compositionally biased region" description="Basic residues" evidence="1">
    <location>
        <begin position="74"/>
        <end position="86"/>
    </location>
</feature>
<dbReference type="Pfam" id="PF22938">
    <property type="entry name" value="Integrase_p58_C"/>
    <property type="match status" value="1"/>
</dbReference>
<sequence>LKLGPFSSVAHDCSPLRLGRSISESLITQVQRKLDWNTYQVGKVGGRREQLVVHFDRLKPYHGTREGEGAQGRRRERRKTRRPDWL</sequence>
<evidence type="ECO:0000259" key="2">
    <source>
        <dbReference type="Pfam" id="PF22938"/>
    </source>
</evidence>
<evidence type="ECO:0000313" key="4">
    <source>
        <dbReference type="Proteomes" id="UP000054721"/>
    </source>
</evidence>
<gene>
    <name evidence="3" type="ORF">T02_217</name>
</gene>
<protein>
    <recommendedName>
        <fullName evidence="2">Integrase p58-like C-terminal domain-containing protein</fullName>
    </recommendedName>
</protein>
<dbReference type="EMBL" id="JYDW01000322">
    <property type="protein sequence ID" value="KRZ49273.1"/>
    <property type="molecule type" value="Genomic_DNA"/>
</dbReference>
<keyword evidence="4" id="KW-1185">Reference proteome</keyword>
<feature type="non-terminal residue" evidence="3">
    <location>
        <position position="86"/>
    </location>
</feature>
<feature type="domain" description="Integrase p58-like C-terminal" evidence="2">
    <location>
        <begin position="29"/>
        <end position="60"/>
    </location>
</feature>
<organism evidence="3 4">
    <name type="scientific">Trichinella nativa</name>
    <dbReference type="NCBI Taxonomy" id="6335"/>
    <lineage>
        <taxon>Eukaryota</taxon>
        <taxon>Metazoa</taxon>
        <taxon>Ecdysozoa</taxon>
        <taxon>Nematoda</taxon>
        <taxon>Enoplea</taxon>
        <taxon>Dorylaimia</taxon>
        <taxon>Trichinellida</taxon>
        <taxon>Trichinellidae</taxon>
        <taxon>Trichinella</taxon>
    </lineage>
</organism>
<dbReference type="Proteomes" id="UP000054721">
    <property type="component" value="Unassembled WGS sequence"/>
</dbReference>
<proteinExistence type="predicted"/>